<organism evidence="4 5">
    <name type="scientific">Coptis chinensis</name>
    <dbReference type="NCBI Taxonomy" id="261450"/>
    <lineage>
        <taxon>Eukaryota</taxon>
        <taxon>Viridiplantae</taxon>
        <taxon>Streptophyta</taxon>
        <taxon>Embryophyta</taxon>
        <taxon>Tracheophyta</taxon>
        <taxon>Spermatophyta</taxon>
        <taxon>Magnoliopsida</taxon>
        <taxon>Ranunculales</taxon>
        <taxon>Ranunculaceae</taxon>
        <taxon>Coptidoideae</taxon>
        <taxon>Coptis</taxon>
    </lineage>
</organism>
<dbReference type="Pfam" id="PF17766">
    <property type="entry name" value="fn3_6"/>
    <property type="match status" value="1"/>
</dbReference>
<keyword evidence="5" id="KW-1185">Reference proteome</keyword>
<comment type="caution">
    <text evidence="4">The sequence shown here is derived from an EMBL/GenBank/DDBJ whole genome shotgun (WGS) entry which is preliminary data.</text>
</comment>
<dbReference type="InterPro" id="IPR041469">
    <property type="entry name" value="Subtilisin-like_FN3"/>
</dbReference>
<dbReference type="InterPro" id="IPR045051">
    <property type="entry name" value="SBT"/>
</dbReference>
<dbReference type="Gene3D" id="2.60.40.2310">
    <property type="match status" value="1"/>
</dbReference>
<name>A0A835HAT2_9MAGN</name>
<comment type="similarity">
    <text evidence="1">Belongs to the peptidase S8 family.</text>
</comment>
<evidence type="ECO:0000256" key="1">
    <source>
        <dbReference type="ARBA" id="ARBA00011073"/>
    </source>
</evidence>
<protein>
    <recommendedName>
        <fullName evidence="3">Subtilisin-like protease fibronectin type-III domain-containing protein</fullName>
    </recommendedName>
</protein>
<evidence type="ECO:0000313" key="4">
    <source>
        <dbReference type="EMBL" id="KAF9593563.1"/>
    </source>
</evidence>
<evidence type="ECO:0000259" key="3">
    <source>
        <dbReference type="Pfam" id="PF17766"/>
    </source>
</evidence>
<dbReference type="EMBL" id="JADFTS010000008">
    <property type="protein sequence ID" value="KAF9593563.1"/>
    <property type="molecule type" value="Genomic_DNA"/>
</dbReference>
<feature type="domain" description="Subtilisin-like protease fibronectin type-III" evidence="3">
    <location>
        <begin position="34"/>
        <end position="127"/>
    </location>
</feature>
<dbReference type="Proteomes" id="UP000631114">
    <property type="component" value="Unassembled WGS sequence"/>
</dbReference>
<dbReference type="OrthoDB" id="778844at2759"/>
<evidence type="ECO:0000256" key="2">
    <source>
        <dbReference type="ARBA" id="ARBA00022729"/>
    </source>
</evidence>
<accession>A0A835HAT2</accession>
<dbReference type="PANTHER" id="PTHR10795">
    <property type="entry name" value="PROPROTEIN CONVERTASE SUBTILISIN/KEXIN"/>
    <property type="match status" value="1"/>
</dbReference>
<evidence type="ECO:0000313" key="5">
    <source>
        <dbReference type="Proteomes" id="UP000631114"/>
    </source>
</evidence>
<gene>
    <name evidence="4" type="ORF">IFM89_024181</name>
</gene>
<sequence>MLCGTGYTPEQIKTISGHDNNCLENLNSKTLPKDLNYPSMITSAGRANFARTVTNVGIANLTYKAIITSPSNLRISVTPETLSFSFLHEKQSFVVETDARASKNNYVISGSLVWYDGIHTVRSSIVVHLKGNATGI</sequence>
<dbReference type="AlphaFoldDB" id="A0A835HAT2"/>
<proteinExistence type="inferred from homology"/>
<keyword evidence="2" id="KW-0732">Signal</keyword>
<reference evidence="4 5" key="1">
    <citation type="submission" date="2020-10" db="EMBL/GenBank/DDBJ databases">
        <title>The Coptis chinensis genome and diversification of protoberbering-type alkaloids.</title>
        <authorList>
            <person name="Wang B."/>
            <person name="Shu S."/>
            <person name="Song C."/>
            <person name="Liu Y."/>
        </authorList>
    </citation>
    <scope>NUCLEOTIDE SEQUENCE [LARGE SCALE GENOMIC DNA]</scope>
    <source>
        <strain evidence="4">HL-2020</strain>
        <tissue evidence="4">Leaf</tissue>
    </source>
</reference>